<dbReference type="GO" id="GO:0051721">
    <property type="term" value="F:protein phosphatase 2A binding"/>
    <property type="evidence" value="ECO:0007669"/>
    <property type="project" value="TreeGrafter"/>
</dbReference>
<dbReference type="AlphaFoldDB" id="A0A183MLE5"/>
<dbReference type="InterPro" id="IPR027911">
    <property type="entry name" value="DUF4604"/>
</dbReference>
<name>A0A183MLE5_9TREM</name>
<dbReference type="GO" id="GO:0035303">
    <property type="term" value="P:regulation of dephosphorylation"/>
    <property type="evidence" value="ECO:0007669"/>
    <property type="project" value="TreeGrafter"/>
</dbReference>
<feature type="compositionally biased region" description="Basic and acidic residues" evidence="1">
    <location>
        <begin position="402"/>
        <end position="415"/>
    </location>
</feature>
<feature type="region of interest" description="Disordered" evidence="1">
    <location>
        <begin position="285"/>
        <end position="322"/>
    </location>
</feature>
<dbReference type="Gene3D" id="1.25.40.540">
    <property type="entry name" value="TAP42-like family"/>
    <property type="match status" value="2"/>
</dbReference>
<evidence type="ECO:0000313" key="4">
    <source>
        <dbReference type="Proteomes" id="UP000277204"/>
    </source>
</evidence>
<evidence type="ECO:0000259" key="2">
    <source>
        <dbReference type="Pfam" id="PF15377"/>
    </source>
</evidence>
<dbReference type="Pfam" id="PF15377">
    <property type="entry name" value="DUF4604"/>
    <property type="match status" value="1"/>
</dbReference>
<gene>
    <name evidence="3" type="ORF">SMRZ_LOCUS16870</name>
</gene>
<keyword evidence="4" id="KW-1185">Reference proteome</keyword>
<feature type="compositionally biased region" description="Acidic residues" evidence="1">
    <location>
        <begin position="230"/>
        <end position="239"/>
    </location>
</feature>
<dbReference type="Proteomes" id="UP000277204">
    <property type="component" value="Unassembled WGS sequence"/>
</dbReference>
<dbReference type="PANTHER" id="PTHR10933">
    <property type="entry name" value="IMMUNOGLOBULIN-BINDING PROTEIN 1"/>
    <property type="match status" value="1"/>
</dbReference>
<feature type="compositionally biased region" description="Basic and acidic residues" evidence="1">
    <location>
        <begin position="215"/>
        <end position="229"/>
    </location>
</feature>
<dbReference type="PANTHER" id="PTHR10933:SF9">
    <property type="entry name" value="IMMUNOGLOBULIN-BINDING PROTEIN 1"/>
    <property type="match status" value="1"/>
</dbReference>
<dbReference type="EMBL" id="UZAI01017241">
    <property type="protein sequence ID" value="VDP22297.1"/>
    <property type="molecule type" value="Genomic_DNA"/>
</dbReference>
<evidence type="ECO:0000256" key="1">
    <source>
        <dbReference type="SAM" id="MobiDB-lite"/>
    </source>
</evidence>
<dbReference type="GO" id="GO:0005829">
    <property type="term" value="C:cytosol"/>
    <property type="evidence" value="ECO:0007669"/>
    <property type="project" value="TreeGrafter"/>
</dbReference>
<dbReference type="GO" id="GO:0009966">
    <property type="term" value="P:regulation of signal transduction"/>
    <property type="evidence" value="ECO:0007669"/>
    <property type="project" value="InterPro"/>
</dbReference>
<feature type="compositionally biased region" description="Acidic residues" evidence="1">
    <location>
        <begin position="303"/>
        <end position="313"/>
    </location>
</feature>
<feature type="region of interest" description="Disordered" evidence="1">
    <location>
        <begin position="215"/>
        <end position="256"/>
    </location>
</feature>
<feature type="compositionally biased region" description="Basic and acidic residues" evidence="1">
    <location>
        <begin position="240"/>
        <end position="256"/>
    </location>
</feature>
<feature type="compositionally biased region" description="Polar residues" evidence="1">
    <location>
        <begin position="390"/>
        <end position="400"/>
    </location>
</feature>
<reference evidence="3 4" key="1">
    <citation type="submission" date="2018-11" db="EMBL/GenBank/DDBJ databases">
        <authorList>
            <consortium name="Pathogen Informatics"/>
        </authorList>
    </citation>
    <scope>NUCLEOTIDE SEQUENCE [LARGE SCALE GENOMIC DNA]</scope>
    <source>
        <strain evidence="3 4">Zambia</strain>
    </source>
</reference>
<proteinExistence type="predicted"/>
<accession>A0A183MLE5</accession>
<organism evidence="3 4">
    <name type="scientific">Schistosoma margrebowiei</name>
    <dbReference type="NCBI Taxonomy" id="48269"/>
    <lineage>
        <taxon>Eukaryota</taxon>
        <taxon>Metazoa</taxon>
        <taxon>Spiralia</taxon>
        <taxon>Lophotrochozoa</taxon>
        <taxon>Platyhelminthes</taxon>
        <taxon>Trematoda</taxon>
        <taxon>Digenea</taxon>
        <taxon>Strigeidida</taxon>
        <taxon>Schistosomatoidea</taxon>
        <taxon>Schistosomatidae</taxon>
        <taxon>Schistosoma</taxon>
    </lineage>
</organism>
<dbReference type="STRING" id="48269.A0A183MLE5"/>
<protein>
    <recommendedName>
        <fullName evidence="2">DUF4604 domain-containing protein</fullName>
    </recommendedName>
</protein>
<dbReference type="InterPro" id="IPR007304">
    <property type="entry name" value="TAP46-like"/>
</dbReference>
<evidence type="ECO:0000313" key="3">
    <source>
        <dbReference type="EMBL" id="VDP22297.1"/>
    </source>
</evidence>
<dbReference type="Pfam" id="PF04177">
    <property type="entry name" value="TAP42"/>
    <property type="match status" value="1"/>
</dbReference>
<dbReference type="InterPro" id="IPR038511">
    <property type="entry name" value="TAP42/TAP46-like_sf"/>
</dbReference>
<sequence>MQIRNLRFYLDFELYCQDLLVNACRLCENAMNMVNELCLFSENESLDDLSSAEIRNNRSSGQSSMSDLAHDREVKIRRYKSKKALEERLEKLASYVDQPHVDEETKREFNLTLVQRWLCVAQDDIISLQNELEILEKGSSINENNINVTRSEPLRPFIITRSAAQASVFGAGYPSLPTMTIEEFYDQQVAAGLLPPPKPILQSGSRPTVVRIDPSAEEREAEEKKKANQDELEDADDPDMLSKARSFDEFKDEHRRETLTKTMSKKPKVQFIQNEEPSFIKEFKQRAGIPTDATIDSKRTELSMDDNDDDDRPDEQPQIVFDPCSDVHELEARAFIKQWQYERKLGHIEETNLKNEEPGVPSRIMFRSAEERCSDGKFPVKRSDSEIHSNNRPLPPQQQKRTIRDRSPIDSKRKDTKCSLLSFDLDEDEG</sequence>
<feature type="domain" description="DUF4604" evidence="2">
    <location>
        <begin position="268"/>
        <end position="427"/>
    </location>
</feature>
<feature type="region of interest" description="Disordered" evidence="1">
    <location>
        <begin position="371"/>
        <end position="415"/>
    </location>
</feature>